<dbReference type="Pfam" id="PF18758">
    <property type="entry name" value="KDZ"/>
    <property type="match status" value="1"/>
</dbReference>
<organism evidence="1 2">
    <name type="scientific">Dacryopinax primogenitus (strain DJM 731)</name>
    <name type="common">Brown rot fungus</name>
    <dbReference type="NCBI Taxonomy" id="1858805"/>
    <lineage>
        <taxon>Eukaryota</taxon>
        <taxon>Fungi</taxon>
        <taxon>Dikarya</taxon>
        <taxon>Basidiomycota</taxon>
        <taxon>Agaricomycotina</taxon>
        <taxon>Dacrymycetes</taxon>
        <taxon>Dacrymycetales</taxon>
        <taxon>Dacrymycetaceae</taxon>
        <taxon>Dacryopinax</taxon>
    </lineage>
</organism>
<dbReference type="EMBL" id="JH795875">
    <property type="protein sequence ID" value="EJT97918.1"/>
    <property type="molecule type" value="Genomic_DNA"/>
</dbReference>
<dbReference type="Proteomes" id="UP000030653">
    <property type="component" value="Unassembled WGS sequence"/>
</dbReference>
<gene>
    <name evidence="1" type="ORF">DACRYDRAFT_58247</name>
</gene>
<dbReference type="GeneID" id="63690551"/>
<dbReference type="AlphaFoldDB" id="M5FQS3"/>
<evidence type="ECO:0000313" key="2">
    <source>
        <dbReference type="Proteomes" id="UP000030653"/>
    </source>
</evidence>
<evidence type="ECO:0000313" key="1">
    <source>
        <dbReference type="EMBL" id="EJT97918.1"/>
    </source>
</evidence>
<sequence length="92" mass="10130">MNSSQYCVHGIIAIVCCHNVLLHLTNLVDTGEKHFYTVALVQKVMDQLHTAATVGILYDIACQLHRSVRKVCTNSIPKNNTHSITAQADARA</sequence>
<accession>M5FQS3</accession>
<dbReference type="RefSeq" id="XP_040624816.1">
    <property type="nucleotide sequence ID" value="XM_040775489.1"/>
</dbReference>
<dbReference type="HOGENOM" id="CLU_2413222_0_0_1"/>
<proteinExistence type="predicted"/>
<dbReference type="InterPro" id="IPR040521">
    <property type="entry name" value="KDZ"/>
</dbReference>
<dbReference type="PANTHER" id="PTHR33096">
    <property type="entry name" value="CXC2 DOMAIN-CONTAINING PROTEIN"/>
    <property type="match status" value="1"/>
</dbReference>
<reference evidence="1 2" key="1">
    <citation type="journal article" date="2012" name="Science">
        <title>The Paleozoic origin of enzymatic lignin decomposition reconstructed from 31 fungal genomes.</title>
        <authorList>
            <person name="Floudas D."/>
            <person name="Binder M."/>
            <person name="Riley R."/>
            <person name="Barry K."/>
            <person name="Blanchette R.A."/>
            <person name="Henrissat B."/>
            <person name="Martinez A.T."/>
            <person name="Otillar R."/>
            <person name="Spatafora J.W."/>
            <person name="Yadav J.S."/>
            <person name="Aerts A."/>
            <person name="Benoit I."/>
            <person name="Boyd A."/>
            <person name="Carlson A."/>
            <person name="Copeland A."/>
            <person name="Coutinho P.M."/>
            <person name="de Vries R.P."/>
            <person name="Ferreira P."/>
            <person name="Findley K."/>
            <person name="Foster B."/>
            <person name="Gaskell J."/>
            <person name="Glotzer D."/>
            <person name="Gorecki P."/>
            <person name="Heitman J."/>
            <person name="Hesse C."/>
            <person name="Hori C."/>
            <person name="Igarashi K."/>
            <person name="Jurgens J.A."/>
            <person name="Kallen N."/>
            <person name="Kersten P."/>
            <person name="Kohler A."/>
            <person name="Kuees U."/>
            <person name="Kumar T.K.A."/>
            <person name="Kuo A."/>
            <person name="LaButti K."/>
            <person name="Larrondo L.F."/>
            <person name="Lindquist E."/>
            <person name="Ling A."/>
            <person name="Lombard V."/>
            <person name="Lucas S."/>
            <person name="Lundell T."/>
            <person name="Martin R."/>
            <person name="McLaughlin D.J."/>
            <person name="Morgenstern I."/>
            <person name="Morin E."/>
            <person name="Murat C."/>
            <person name="Nagy L.G."/>
            <person name="Nolan M."/>
            <person name="Ohm R.A."/>
            <person name="Patyshakuliyeva A."/>
            <person name="Rokas A."/>
            <person name="Ruiz-Duenas F.J."/>
            <person name="Sabat G."/>
            <person name="Salamov A."/>
            <person name="Samejima M."/>
            <person name="Schmutz J."/>
            <person name="Slot J.C."/>
            <person name="St John F."/>
            <person name="Stenlid J."/>
            <person name="Sun H."/>
            <person name="Sun S."/>
            <person name="Syed K."/>
            <person name="Tsang A."/>
            <person name="Wiebenga A."/>
            <person name="Young D."/>
            <person name="Pisabarro A."/>
            <person name="Eastwood D.C."/>
            <person name="Martin F."/>
            <person name="Cullen D."/>
            <person name="Grigoriev I.V."/>
            <person name="Hibbett D.S."/>
        </authorList>
    </citation>
    <scope>NUCLEOTIDE SEQUENCE [LARGE SCALE GENOMIC DNA]</scope>
    <source>
        <strain evidence="1 2">DJM-731 SS1</strain>
    </source>
</reference>
<dbReference type="PANTHER" id="PTHR33096:SF1">
    <property type="entry name" value="CXC1-LIKE CYSTEINE CLUSTER ASSOCIATED WITH KDZ TRANSPOSASES DOMAIN-CONTAINING PROTEIN"/>
    <property type="match status" value="1"/>
</dbReference>
<dbReference type="OrthoDB" id="3364670at2759"/>
<protein>
    <submittedName>
        <fullName evidence="1">Uncharacterized protein</fullName>
    </submittedName>
</protein>
<name>M5FQS3_DACPD</name>
<keyword evidence="2" id="KW-1185">Reference proteome</keyword>